<evidence type="ECO:0000259" key="2">
    <source>
        <dbReference type="Pfam" id="PF14317"/>
    </source>
</evidence>
<evidence type="ECO:0000256" key="1">
    <source>
        <dbReference type="SAM" id="Phobius"/>
    </source>
</evidence>
<evidence type="ECO:0000313" key="4">
    <source>
        <dbReference type="Proteomes" id="UP000245697"/>
    </source>
</evidence>
<protein>
    <recommendedName>
        <fullName evidence="2">YcxB-like C-terminal domain-containing protein</fullName>
    </recommendedName>
</protein>
<organism evidence="3 4">
    <name type="scientific">Actinoplanes xinjiangensis</name>
    <dbReference type="NCBI Taxonomy" id="512350"/>
    <lineage>
        <taxon>Bacteria</taxon>
        <taxon>Bacillati</taxon>
        <taxon>Actinomycetota</taxon>
        <taxon>Actinomycetes</taxon>
        <taxon>Micromonosporales</taxon>
        <taxon>Micromonosporaceae</taxon>
        <taxon>Actinoplanes</taxon>
    </lineage>
</organism>
<keyword evidence="1" id="KW-1133">Transmembrane helix</keyword>
<feature type="domain" description="YcxB-like C-terminal" evidence="2">
    <location>
        <begin position="94"/>
        <end position="154"/>
    </location>
</feature>
<proteinExistence type="predicted"/>
<keyword evidence="1" id="KW-0812">Transmembrane</keyword>
<dbReference type="AlphaFoldDB" id="A0A316FRI6"/>
<evidence type="ECO:0000313" key="3">
    <source>
        <dbReference type="EMBL" id="PWK50300.1"/>
    </source>
</evidence>
<accession>A0A316FRI6</accession>
<sequence length="160" mass="17864">MDTDIAFSFSAHPTRAQLVVSIRRFMRGQARFFRLAGALLIVFGLVFSLDDELVFRIVTVLFGLACILLVPELTVRTVVGRMQGLLSRPTEYRIDDQGVRMTTDLTEYFIRWAAVDRLDEAPGLLIARTGQSGFYAVPTVALPPETAAEVIAFMRAHVRS</sequence>
<dbReference type="EMBL" id="QGGR01000003">
    <property type="protein sequence ID" value="PWK50300.1"/>
    <property type="molecule type" value="Genomic_DNA"/>
</dbReference>
<reference evidence="3 4" key="1">
    <citation type="submission" date="2018-05" db="EMBL/GenBank/DDBJ databases">
        <title>Genomic Encyclopedia of Archaeal and Bacterial Type Strains, Phase II (KMG-II): from individual species to whole genera.</title>
        <authorList>
            <person name="Goeker M."/>
        </authorList>
    </citation>
    <scope>NUCLEOTIDE SEQUENCE [LARGE SCALE GENOMIC DNA]</scope>
    <source>
        <strain evidence="3 4">DSM 45184</strain>
    </source>
</reference>
<comment type="caution">
    <text evidence="3">The sequence shown here is derived from an EMBL/GenBank/DDBJ whole genome shotgun (WGS) entry which is preliminary data.</text>
</comment>
<name>A0A316FRI6_9ACTN</name>
<feature type="transmembrane region" description="Helical" evidence="1">
    <location>
        <begin position="55"/>
        <end position="75"/>
    </location>
</feature>
<dbReference type="Pfam" id="PF14317">
    <property type="entry name" value="YcxB"/>
    <property type="match status" value="1"/>
</dbReference>
<dbReference type="RefSeq" id="WP_109590753.1">
    <property type="nucleotide sequence ID" value="NZ_BONA01000005.1"/>
</dbReference>
<dbReference type="Proteomes" id="UP000245697">
    <property type="component" value="Unassembled WGS sequence"/>
</dbReference>
<keyword evidence="4" id="KW-1185">Reference proteome</keyword>
<dbReference type="InterPro" id="IPR025588">
    <property type="entry name" value="YcxB-like_C"/>
</dbReference>
<gene>
    <name evidence="3" type="ORF">BC793_103182</name>
</gene>
<dbReference type="OrthoDB" id="3293416at2"/>
<feature type="transmembrane region" description="Helical" evidence="1">
    <location>
        <begin position="32"/>
        <end position="49"/>
    </location>
</feature>
<keyword evidence="1" id="KW-0472">Membrane</keyword>